<reference evidence="1" key="1">
    <citation type="submission" date="2011-05" db="EMBL/GenBank/DDBJ databases">
        <title>Unity in variety -- the pan-genome of the Chlamydiae.</title>
        <authorList>
            <person name="Collingro A."/>
            <person name="Tischler P."/>
            <person name="Weinmaier T."/>
            <person name="Penz T."/>
            <person name="Heinz E."/>
            <person name="Brunham R.C."/>
            <person name="Read T.D."/>
            <person name="Bavoil P.M."/>
            <person name="Sachse K."/>
            <person name="Kahane S."/>
            <person name="Friedman M.G."/>
            <person name="Rattei T."/>
            <person name="Myers G.S.A."/>
            <person name="Horn M."/>
        </authorList>
    </citation>
    <scope>NUCLEOTIDE SEQUENCE</scope>
    <source>
        <strain evidence="1">2032/99</strain>
    </source>
</reference>
<dbReference type="AlphaFoldDB" id="F8LBJ4"/>
<accession>F8LBJ4</accession>
<name>F8LBJ4_9BACT</name>
<organism evidence="1">
    <name type="scientific">Waddlia chondrophila 2032/99</name>
    <dbReference type="NCBI Taxonomy" id="765953"/>
    <lineage>
        <taxon>Bacteria</taxon>
        <taxon>Pseudomonadati</taxon>
        <taxon>Chlamydiota</taxon>
        <taxon>Chlamydiia</taxon>
        <taxon>Parachlamydiales</taxon>
        <taxon>Waddliaceae</taxon>
        <taxon>Waddlia</taxon>
    </lineage>
</organism>
<gene>
    <name evidence="1" type="ORF">WCH_CT17210</name>
</gene>
<proteinExistence type="predicted"/>
<dbReference type="EMBL" id="FR872640">
    <property type="protein sequence ID" value="CCB90858.1"/>
    <property type="molecule type" value="Genomic_DNA"/>
</dbReference>
<sequence>MFLENQEHMIGKRSNYLHQPWTKRSNNTQKPIKIKNTFSSFKPLLKKRTVYNESTLRIKSFLMD</sequence>
<protein>
    <submittedName>
        <fullName evidence="1">Uncharacterized protein</fullName>
    </submittedName>
</protein>
<evidence type="ECO:0000313" key="1">
    <source>
        <dbReference type="EMBL" id="CCB90858.1"/>
    </source>
</evidence>